<organism evidence="2 3">
    <name type="scientific">Paxillus involutus ATCC 200175</name>
    <dbReference type="NCBI Taxonomy" id="664439"/>
    <lineage>
        <taxon>Eukaryota</taxon>
        <taxon>Fungi</taxon>
        <taxon>Dikarya</taxon>
        <taxon>Basidiomycota</taxon>
        <taxon>Agaricomycotina</taxon>
        <taxon>Agaricomycetes</taxon>
        <taxon>Agaricomycetidae</taxon>
        <taxon>Boletales</taxon>
        <taxon>Paxilineae</taxon>
        <taxon>Paxillaceae</taxon>
        <taxon>Paxillus</taxon>
    </lineage>
</organism>
<proteinExistence type="predicted"/>
<keyword evidence="3" id="KW-1185">Reference proteome</keyword>
<name>A0A0C9TVK1_PAXIN</name>
<reference evidence="2 3" key="1">
    <citation type="submission" date="2014-06" db="EMBL/GenBank/DDBJ databases">
        <authorList>
            <consortium name="DOE Joint Genome Institute"/>
            <person name="Kuo A."/>
            <person name="Kohler A."/>
            <person name="Nagy L.G."/>
            <person name="Floudas D."/>
            <person name="Copeland A."/>
            <person name="Barry K.W."/>
            <person name="Cichocki N."/>
            <person name="Veneault-Fourrey C."/>
            <person name="LaButti K."/>
            <person name="Lindquist E.A."/>
            <person name="Lipzen A."/>
            <person name="Lundell T."/>
            <person name="Morin E."/>
            <person name="Murat C."/>
            <person name="Sun H."/>
            <person name="Tunlid A."/>
            <person name="Henrissat B."/>
            <person name="Grigoriev I.V."/>
            <person name="Hibbett D.S."/>
            <person name="Martin F."/>
            <person name="Nordberg H.P."/>
            <person name="Cantor M.N."/>
            <person name="Hua S.X."/>
        </authorList>
    </citation>
    <scope>NUCLEOTIDE SEQUENCE [LARGE SCALE GENOMIC DNA]</scope>
    <source>
        <strain evidence="2 3">ATCC 200175</strain>
    </source>
</reference>
<evidence type="ECO:0000256" key="1">
    <source>
        <dbReference type="SAM" id="MobiDB-lite"/>
    </source>
</evidence>
<reference evidence="3" key="2">
    <citation type="submission" date="2015-01" db="EMBL/GenBank/DDBJ databases">
        <title>Evolutionary Origins and Diversification of the Mycorrhizal Mutualists.</title>
        <authorList>
            <consortium name="DOE Joint Genome Institute"/>
            <consortium name="Mycorrhizal Genomics Consortium"/>
            <person name="Kohler A."/>
            <person name="Kuo A."/>
            <person name="Nagy L.G."/>
            <person name="Floudas D."/>
            <person name="Copeland A."/>
            <person name="Barry K.W."/>
            <person name="Cichocki N."/>
            <person name="Veneault-Fourrey C."/>
            <person name="LaButti K."/>
            <person name="Lindquist E.A."/>
            <person name="Lipzen A."/>
            <person name="Lundell T."/>
            <person name="Morin E."/>
            <person name="Murat C."/>
            <person name="Riley R."/>
            <person name="Ohm R."/>
            <person name="Sun H."/>
            <person name="Tunlid A."/>
            <person name="Henrissat B."/>
            <person name="Grigoriev I.V."/>
            <person name="Hibbett D.S."/>
            <person name="Martin F."/>
        </authorList>
    </citation>
    <scope>NUCLEOTIDE SEQUENCE [LARGE SCALE GENOMIC DNA]</scope>
    <source>
        <strain evidence="3">ATCC 200175</strain>
    </source>
</reference>
<feature type="compositionally biased region" description="Polar residues" evidence="1">
    <location>
        <begin position="32"/>
        <end position="43"/>
    </location>
</feature>
<gene>
    <name evidence="2" type="ORF">PAXINDRAFT_171689</name>
</gene>
<dbReference type="HOGENOM" id="CLU_1835782_0_0_1"/>
<evidence type="ECO:0000313" key="3">
    <source>
        <dbReference type="Proteomes" id="UP000053647"/>
    </source>
</evidence>
<dbReference type="Proteomes" id="UP000053647">
    <property type="component" value="Unassembled WGS sequence"/>
</dbReference>
<sequence>MGQPLARIYGTIGAHRRQIVYAASAQLFVSPRNRSSNLIVMSRQSDEPNKPPHQREMMMDDDSDDYEPEFHEEEDERSHIGRFNGRGGQDLTQASGKQPQRKPTATFVRDPSRFLKRSTSKDSYAVVQLEQPKDIKKKKS</sequence>
<accession>A0A0C9TVK1</accession>
<dbReference type="AlphaFoldDB" id="A0A0C9TVK1"/>
<feature type="compositionally biased region" description="Basic and acidic residues" evidence="1">
    <location>
        <begin position="44"/>
        <end position="58"/>
    </location>
</feature>
<feature type="compositionally biased region" description="Acidic residues" evidence="1">
    <location>
        <begin position="59"/>
        <end position="75"/>
    </location>
</feature>
<protein>
    <submittedName>
        <fullName evidence="2">Uncharacterized protein</fullName>
    </submittedName>
</protein>
<feature type="compositionally biased region" description="Polar residues" evidence="1">
    <location>
        <begin position="90"/>
        <end position="103"/>
    </location>
</feature>
<evidence type="ECO:0000313" key="2">
    <source>
        <dbReference type="EMBL" id="KIJ11742.1"/>
    </source>
</evidence>
<dbReference type="EMBL" id="KN819374">
    <property type="protein sequence ID" value="KIJ11742.1"/>
    <property type="molecule type" value="Genomic_DNA"/>
</dbReference>
<feature type="region of interest" description="Disordered" evidence="1">
    <location>
        <begin position="32"/>
        <end position="140"/>
    </location>
</feature>